<accession>A0A1X7NR47</accession>
<keyword evidence="1" id="KW-1133">Transmembrane helix</keyword>
<protein>
    <recommendedName>
        <fullName evidence="4">DUF4044 domain-containing protein</fullName>
    </recommendedName>
</protein>
<evidence type="ECO:0000313" key="3">
    <source>
        <dbReference type="Proteomes" id="UP000193435"/>
    </source>
</evidence>
<dbReference type="Proteomes" id="UP000193435">
    <property type="component" value="Unassembled WGS sequence"/>
</dbReference>
<dbReference type="OrthoDB" id="2167602at2"/>
<evidence type="ECO:0000313" key="2">
    <source>
        <dbReference type="EMBL" id="SMH40527.1"/>
    </source>
</evidence>
<proteinExistence type="predicted"/>
<organism evidence="2 3">
    <name type="scientific">Carnobacterium iners</name>
    <dbReference type="NCBI Taxonomy" id="1073423"/>
    <lineage>
        <taxon>Bacteria</taxon>
        <taxon>Bacillati</taxon>
        <taxon>Bacillota</taxon>
        <taxon>Bacilli</taxon>
        <taxon>Lactobacillales</taxon>
        <taxon>Carnobacteriaceae</taxon>
        <taxon>Carnobacterium</taxon>
    </lineage>
</organism>
<dbReference type="EMBL" id="FXBJ01000002">
    <property type="protein sequence ID" value="SMH40527.1"/>
    <property type="molecule type" value="Genomic_DNA"/>
</dbReference>
<gene>
    <name evidence="2" type="ORF">SAMN04488700_2380</name>
</gene>
<keyword evidence="1" id="KW-0812">Transmembrane</keyword>
<reference evidence="2 3" key="1">
    <citation type="submission" date="2017-04" db="EMBL/GenBank/DDBJ databases">
        <authorList>
            <person name="Afonso C.L."/>
            <person name="Miller P.J."/>
            <person name="Scott M.A."/>
            <person name="Spackman E."/>
            <person name="Goraichik I."/>
            <person name="Dimitrov K.M."/>
            <person name="Suarez D.L."/>
            <person name="Swayne D.E."/>
        </authorList>
    </citation>
    <scope>NUCLEOTIDE SEQUENCE [LARGE SCALE GENOMIC DNA]</scope>
    <source>
        <strain evidence="2 3">LMG26642</strain>
    </source>
</reference>
<evidence type="ECO:0000256" key="1">
    <source>
        <dbReference type="SAM" id="Phobius"/>
    </source>
</evidence>
<evidence type="ECO:0008006" key="4">
    <source>
        <dbReference type="Google" id="ProtNLM"/>
    </source>
</evidence>
<keyword evidence="3" id="KW-1185">Reference proteome</keyword>
<feature type="transmembrane region" description="Helical" evidence="1">
    <location>
        <begin position="20"/>
        <end position="42"/>
    </location>
</feature>
<dbReference type="InterPro" id="IPR025270">
    <property type="entry name" value="DUF4044"/>
</dbReference>
<name>A0A1X7NR47_9LACT</name>
<dbReference type="RefSeq" id="WP_085560394.1">
    <property type="nucleotide sequence ID" value="NZ_FOAH01000031.1"/>
</dbReference>
<sequence>MAKSNKDKQVNINKKLTKIFVWVMLFSMVGIVFITAILNLLVF</sequence>
<dbReference type="Pfam" id="PF13253">
    <property type="entry name" value="DUF4044"/>
    <property type="match status" value="1"/>
</dbReference>
<dbReference type="AlphaFoldDB" id="A0A1X7NR47"/>
<keyword evidence="1" id="KW-0472">Membrane</keyword>